<sequence>MVSVIAHRVLKDEPCWGLAEAIENGRIIQKLWVIRGDRKARYTTDFGPASDYPDFTPIIYASVGDDTVAQLQECAERDRHDNKWAKRRRELQSESTLIADILRQEERKIQERQNRSVFGPLQSTQRTDYPREAIQSRAKEMRNDRANNH</sequence>
<gene>
    <name evidence="2" type="ORF">LCGC14_2687000</name>
</gene>
<dbReference type="AlphaFoldDB" id="A0A0F9CBD7"/>
<organism evidence="2">
    <name type="scientific">marine sediment metagenome</name>
    <dbReference type="NCBI Taxonomy" id="412755"/>
    <lineage>
        <taxon>unclassified sequences</taxon>
        <taxon>metagenomes</taxon>
        <taxon>ecological metagenomes</taxon>
    </lineage>
</organism>
<feature type="region of interest" description="Disordered" evidence="1">
    <location>
        <begin position="113"/>
        <end position="132"/>
    </location>
</feature>
<proteinExistence type="predicted"/>
<evidence type="ECO:0000313" key="2">
    <source>
        <dbReference type="EMBL" id="KKK94026.1"/>
    </source>
</evidence>
<name>A0A0F9CBD7_9ZZZZ</name>
<comment type="caution">
    <text evidence="2">The sequence shown here is derived from an EMBL/GenBank/DDBJ whole genome shotgun (WGS) entry which is preliminary data.</text>
</comment>
<dbReference type="EMBL" id="LAZR01047524">
    <property type="protein sequence ID" value="KKK94026.1"/>
    <property type="molecule type" value="Genomic_DNA"/>
</dbReference>
<accession>A0A0F9CBD7</accession>
<protein>
    <submittedName>
        <fullName evidence="2">Uncharacterized protein</fullName>
    </submittedName>
</protein>
<reference evidence="2" key="1">
    <citation type="journal article" date="2015" name="Nature">
        <title>Complex archaea that bridge the gap between prokaryotes and eukaryotes.</title>
        <authorList>
            <person name="Spang A."/>
            <person name="Saw J.H."/>
            <person name="Jorgensen S.L."/>
            <person name="Zaremba-Niedzwiedzka K."/>
            <person name="Martijn J."/>
            <person name="Lind A.E."/>
            <person name="van Eijk R."/>
            <person name="Schleper C."/>
            <person name="Guy L."/>
            <person name="Ettema T.J."/>
        </authorList>
    </citation>
    <scope>NUCLEOTIDE SEQUENCE</scope>
</reference>
<evidence type="ECO:0000256" key="1">
    <source>
        <dbReference type="SAM" id="MobiDB-lite"/>
    </source>
</evidence>